<dbReference type="AlphaFoldDB" id="A0A242MW70"/>
<proteinExistence type="predicted"/>
<dbReference type="PANTHER" id="PTHR34219:SF3">
    <property type="entry name" value="BLL7967 PROTEIN"/>
    <property type="match status" value="1"/>
</dbReference>
<evidence type="ECO:0000256" key="1">
    <source>
        <dbReference type="SAM" id="MobiDB-lite"/>
    </source>
</evidence>
<dbReference type="Pfam" id="PF03929">
    <property type="entry name" value="PepSY_TM"/>
    <property type="match status" value="1"/>
</dbReference>
<feature type="compositionally biased region" description="Polar residues" evidence="1">
    <location>
        <begin position="168"/>
        <end position="179"/>
    </location>
</feature>
<dbReference type="RefSeq" id="WP_218778378.1">
    <property type="nucleotide sequence ID" value="NZ_NBTY01000068.1"/>
</dbReference>
<dbReference type="PANTHER" id="PTHR34219">
    <property type="entry name" value="IRON-REGULATED INNER MEMBRANE PROTEIN-RELATED"/>
    <property type="match status" value="1"/>
</dbReference>
<dbReference type="Proteomes" id="UP000194546">
    <property type="component" value="Unassembled WGS sequence"/>
</dbReference>
<evidence type="ECO:0000313" key="2">
    <source>
        <dbReference type="EMBL" id="OTP75690.1"/>
    </source>
</evidence>
<evidence type="ECO:0000313" key="3">
    <source>
        <dbReference type="Proteomes" id="UP000194546"/>
    </source>
</evidence>
<accession>A0A242MW70</accession>
<reference evidence="2 3" key="1">
    <citation type="submission" date="2017-03" db="EMBL/GenBank/DDBJ databases">
        <title>Genome analysis of strain PAMC 26510.</title>
        <authorList>
            <person name="Oh H.-M."/>
            <person name="Yang J.-A."/>
        </authorList>
    </citation>
    <scope>NUCLEOTIDE SEQUENCE [LARGE SCALE GENOMIC DNA]</scope>
    <source>
        <strain evidence="2 3">PAMC 26510</strain>
    </source>
</reference>
<gene>
    <name evidence="2" type="ORF">PAMC26510_13035</name>
</gene>
<dbReference type="InterPro" id="IPR005625">
    <property type="entry name" value="PepSY-ass_TM"/>
</dbReference>
<sequence length="179" mass="18892">MTRRILFQVHWLLGVTVGLVLALMGLTGATMSFEDEITGLLNSSTISVAKGAELMSPDALLASIRAQLPGEEIRPLVLSADPERAAQFRVRQPSGAATFYANPYSGLVLGKAAGSDFFSLVEDLHRFLALPITEGGATARSASRSPALLRFRSSSSRCPDCTSDGRASRSTGARGSCST</sequence>
<comment type="caution">
    <text evidence="2">The sequence shown here is derived from an EMBL/GenBank/DDBJ whole genome shotgun (WGS) entry which is preliminary data.</text>
</comment>
<name>A0A242MW70_CABSO</name>
<feature type="region of interest" description="Disordered" evidence="1">
    <location>
        <begin position="153"/>
        <end position="179"/>
    </location>
</feature>
<protein>
    <submittedName>
        <fullName evidence="2">Putative iron-regulated membrane protein, Iron-uptake factor PiuB</fullName>
    </submittedName>
</protein>
<dbReference type="EMBL" id="NBTY01000068">
    <property type="protein sequence ID" value="OTP75690.1"/>
    <property type="molecule type" value="Genomic_DNA"/>
</dbReference>
<organism evidence="2 3">
    <name type="scientific">Caballeronia sordidicola</name>
    <name type="common">Burkholderia sordidicola</name>
    <dbReference type="NCBI Taxonomy" id="196367"/>
    <lineage>
        <taxon>Bacteria</taxon>
        <taxon>Pseudomonadati</taxon>
        <taxon>Pseudomonadota</taxon>
        <taxon>Betaproteobacteria</taxon>
        <taxon>Burkholderiales</taxon>
        <taxon>Burkholderiaceae</taxon>
        <taxon>Caballeronia</taxon>
    </lineage>
</organism>